<name>A0AAU7CRT7_9BACT</name>
<dbReference type="RefSeq" id="WP_406700218.1">
    <property type="nucleotide sequence ID" value="NZ_CP155447.1"/>
</dbReference>
<protein>
    <submittedName>
        <fullName evidence="1">Uncharacterized protein</fullName>
    </submittedName>
</protein>
<reference evidence="1" key="1">
    <citation type="submission" date="2024-05" db="EMBL/GenBank/DDBJ databases">
        <title>Planctomycetes of the genus Singulisphaera possess chitinolytic capabilities.</title>
        <authorList>
            <person name="Ivanova A."/>
        </authorList>
    </citation>
    <scope>NUCLEOTIDE SEQUENCE</scope>
    <source>
        <strain evidence="1">Ch08T</strain>
    </source>
</reference>
<sequence>MSIFFTIPGNPEYVLHRSGLFDLRDREPQPSEKLTRLFYGKPIPPLAELLPALIRLAVYCNMERGGALNVERERVEATEGLKSLGLTHDHGALHATFQAVRQATDLVAEEIKLIPPPQNL</sequence>
<dbReference type="EMBL" id="CP155447">
    <property type="protein sequence ID" value="XBH07381.1"/>
    <property type="molecule type" value="Genomic_DNA"/>
</dbReference>
<organism evidence="1">
    <name type="scientific">Singulisphaera sp. Ch08</name>
    <dbReference type="NCBI Taxonomy" id="3120278"/>
    <lineage>
        <taxon>Bacteria</taxon>
        <taxon>Pseudomonadati</taxon>
        <taxon>Planctomycetota</taxon>
        <taxon>Planctomycetia</taxon>
        <taxon>Isosphaerales</taxon>
        <taxon>Isosphaeraceae</taxon>
        <taxon>Singulisphaera</taxon>
    </lineage>
</organism>
<accession>A0AAU7CRT7</accession>
<gene>
    <name evidence="1" type="ORF">V5E97_15450</name>
</gene>
<dbReference type="AlphaFoldDB" id="A0AAU7CRT7"/>
<proteinExistence type="predicted"/>
<evidence type="ECO:0000313" key="1">
    <source>
        <dbReference type="EMBL" id="XBH07381.1"/>
    </source>
</evidence>